<dbReference type="AlphaFoldDB" id="E7RJA5"/>
<proteinExistence type="inferred from homology"/>
<dbReference type="InterPro" id="IPR043148">
    <property type="entry name" value="TagF_C"/>
</dbReference>
<gene>
    <name evidence="7" type="ORF">GPDM_12901</name>
</gene>
<keyword evidence="3" id="KW-1003">Cell membrane</keyword>
<dbReference type="Proteomes" id="UP000003052">
    <property type="component" value="Unassembled WGS sequence"/>
</dbReference>
<keyword evidence="4" id="KW-0808">Transferase</keyword>
<evidence type="ECO:0000256" key="6">
    <source>
        <dbReference type="ARBA" id="ARBA00023136"/>
    </source>
</evidence>
<comment type="similarity">
    <text evidence="2">Belongs to the CDP-glycerol glycerophosphotransferase family.</text>
</comment>
<evidence type="ECO:0000313" key="7">
    <source>
        <dbReference type="EMBL" id="EGA88922.1"/>
    </source>
</evidence>
<reference evidence="7 8" key="1">
    <citation type="journal article" date="2011" name="J. Bacteriol.">
        <title>The Draft Genome of Planococcus donghaensis MPA1U2 Reveals Nonsporulation Pathways Controlled by a Conserved Spo0A Regulon.</title>
        <authorList>
            <person name="Pearson M.D."/>
            <person name="Noller H.F."/>
        </authorList>
    </citation>
    <scope>NUCLEOTIDE SEQUENCE [LARGE SCALE GENOMIC DNA]</scope>
    <source>
        <strain evidence="7 8">MPA1U2</strain>
    </source>
</reference>
<evidence type="ECO:0000313" key="8">
    <source>
        <dbReference type="Proteomes" id="UP000003052"/>
    </source>
</evidence>
<evidence type="ECO:0000256" key="3">
    <source>
        <dbReference type="ARBA" id="ARBA00022475"/>
    </source>
</evidence>
<organism evidence="7 8">
    <name type="scientific">Planococcus donghaensis MPA1U2</name>
    <dbReference type="NCBI Taxonomy" id="933115"/>
    <lineage>
        <taxon>Bacteria</taxon>
        <taxon>Bacillati</taxon>
        <taxon>Bacillota</taxon>
        <taxon>Bacilli</taxon>
        <taxon>Bacillales</taxon>
        <taxon>Caryophanaceae</taxon>
        <taxon>Planococcus</taxon>
    </lineage>
</organism>
<sequence>MILKRFKNKVKRILVKRVEVEKYYFDEQNLLFQFKLSNFFTPKKNAKAEFLVNEEVYPLTCEFVEKNHLVVSLPKNLLSAVTSSSSIQLTINNKKIWITQHEMYKAGDFQESILIANKLLSTKVKKNIIINNRFADFYFKDSSINAAVESVQYEALTMSLELSNVMSKDIKSVEVYAFNNFQFRVLTGKRDVESKPFVFDDFSEMAAGLWRLFLYADNKLYSLKLDKEFNEFFNSYHHQYKILRRDSFLYMELQPHAMETDSVSIEEKQVSEFLLSFDLKDKMTDVEYSLQVDEPKSGLLETYPLKNKNGLFQTVLPMYNLMDNLFVKRFFLVEHSDEPKVYRFSLDKRTLQNTTTRFKVISNSQLVKLKFYRRKDLSLGLAMTPAKLKKSIREVTDFKIDGIIGSIEEFIGSKAYLMIEDRASQESLQVPISGEFSIDFKSLDLIGIKSKDKTVLDLFVVIENNSQDVIRKEKIRYTKAQYKKDNYYSYMKQLDDNGNEHHFMITTTPFNNVKVESFTVRKDVEIPQDTKTKDENVWLMGERTNTAQDNGIVFFKWLQEHTSIEAYYVIEEDSTDYEHIKHLPNVLIFGSDQHFEIAFKAKVLLGTHDLENILPYKPAKGFFGYEETIKIFLQHGVLGRKNVEYHKKNYDMPFDLFIVSSEPEKKVIVMDEMGYDDHEVVATGLARFDNLIQVDPPKDILLMPTWRDWINTDEQFLKSEYFMAYSNLIQNEKLLGLLEEYNVNINFYPHYRAQDYFQSEIEDMHERIKFIPLGSQTVQQLLIDHALLITDYSSVSFDFTLLNKPVVYYHFDVERFFRKGILRPIEETFIGGIGSFEEELVTIIEDRIKSNFANFEYEITGIIKYQDQNNSRRIYDEVQKLLEAKRNS</sequence>
<dbReference type="Pfam" id="PF04464">
    <property type="entry name" value="Glyphos_transf"/>
    <property type="match status" value="1"/>
</dbReference>
<evidence type="ECO:0000256" key="1">
    <source>
        <dbReference type="ARBA" id="ARBA00004202"/>
    </source>
</evidence>
<dbReference type="GO" id="GO:0005886">
    <property type="term" value="C:plasma membrane"/>
    <property type="evidence" value="ECO:0007669"/>
    <property type="project" value="UniProtKB-SubCell"/>
</dbReference>
<accession>E7RJA5</accession>
<keyword evidence="6" id="KW-0472">Membrane</keyword>
<protein>
    <submittedName>
        <fullName evidence="7">Galactosamine-containing minor teichoic acid biosynthesis protein</fullName>
    </submittedName>
</protein>
<dbReference type="InterPro" id="IPR043149">
    <property type="entry name" value="TagF_N"/>
</dbReference>
<evidence type="ECO:0000256" key="5">
    <source>
        <dbReference type="ARBA" id="ARBA00022944"/>
    </source>
</evidence>
<evidence type="ECO:0000256" key="2">
    <source>
        <dbReference type="ARBA" id="ARBA00010488"/>
    </source>
</evidence>
<evidence type="ECO:0000256" key="4">
    <source>
        <dbReference type="ARBA" id="ARBA00022679"/>
    </source>
</evidence>
<dbReference type="RefSeq" id="WP_008431937.1">
    <property type="nucleotide sequence ID" value="NZ_AEPB01000043.1"/>
</dbReference>
<keyword evidence="5" id="KW-0777">Teichoic acid biosynthesis</keyword>
<comment type="caution">
    <text evidence="7">The sequence shown here is derived from an EMBL/GenBank/DDBJ whole genome shotgun (WGS) entry which is preliminary data.</text>
</comment>
<dbReference type="GO" id="GO:0047355">
    <property type="term" value="F:CDP-glycerol glycerophosphotransferase activity"/>
    <property type="evidence" value="ECO:0007669"/>
    <property type="project" value="InterPro"/>
</dbReference>
<dbReference type="GO" id="GO:0019350">
    <property type="term" value="P:teichoic acid biosynthetic process"/>
    <property type="evidence" value="ECO:0007669"/>
    <property type="project" value="UniProtKB-KW"/>
</dbReference>
<dbReference type="Gene3D" id="3.40.50.11820">
    <property type="match status" value="1"/>
</dbReference>
<dbReference type="OrthoDB" id="396512at2"/>
<name>E7RJA5_9BACL</name>
<dbReference type="EMBL" id="AEPB01000043">
    <property type="protein sequence ID" value="EGA88922.1"/>
    <property type="molecule type" value="Genomic_DNA"/>
</dbReference>
<dbReference type="eggNOG" id="COG1887">
    <property type="taxonomic scope" value="Bacteria"/>
</dbReference>
<dbReference type="SUPFAM" id="SSF53756">
    <property type="entry name" value="UDP-Glycosyltransferase/glycogen phosphorylase"/>
    <property type="match status" value="1"/>
</dbReference>
<comment type="subcellular location">
    <subcellularLocation>
        <location evidence="1">Cell membrane</location>
        <topology evidence="1">Peripheral membrane protein</topology>
    </subcellularLocation>
</comment>
<dbReference type="Gene3D" id="3.40.50.12580">
    <property type="match status" value="1"/>
</dbReference>
<dbReference type="InterPro" id="IPR007554">
    <property type="entry name" value="Glycerophosphate_synth"/>
</dbReference>